<dbReference type="PANTHER" id="PTHR34351:SF1">
    <property type="entry name" value="SLR1927 PROTEIN"/>
    <property type="match status" value="1"/>
</dbReference>
<reference evidence="3" key="1">
    <citation type="journal article" date="2015" name="Nature">
        <title>Complex archaea that bridge the gap between prokaryotes and eukaryotes.</title>
        <authorList>
            <person name="Spang A."/>
            <person name="Saw J.H."/>
            <person name="Jorgensen S.L."/>
            <person name="Zaremba-Niedzwiedzka K."/>
            <person name="Martijn J."/>
            <person name="Lind A.E."/>
            <person name="van Eijk R."/>
            <person name="Schleper C."/>
            <person name="Guy L."/>
            <person name="Ettema T.J."/>
        </authorList>
    </citation>
    <scope>NUCLEOTIDE SEQUENCE</scope>
</reference>
<name>A0A0F9TWQ9_9ZZZZ</name>
<evidence type="ECO:0000256" key="1">
    <source>
        <dbReference type="SAM" id="Phobius"/>
    </source>
</evidence>
<keyword evidence="1" id="KW-0812">Transmembrane</keyword>
<evidence type="ECO:0000259" key="2">
    <source>
        <dbReference type="Pfam" id="PF01882"/>
    </source>
</evidence>
<gene>
    <name evidence="3" type="ORF">LCGC14_0295740</name>
</gene>
<dbReference type="EMBL" id="LAZR01000180">
    <property type="protein sequence ID" value="KKN83749.1"/>
    <property type="molecule type" value="Genomic_DNA"/>
</dbReference>
<comment type="caution">
    <text evidence="3">The sequence shown here is derived from an EMBL/GenBank/DDBJ whole genome shotgun (WGS) entry which is preliminary data.</text>
</comment>
<sequence>MARKSPQRRRYRDGERLTGAGLLYVLIGMLMGAAALKHDAAVTLLLLGGMMAALGVSALIAGRTVRGVRVTREAPDRVWQGQTVHMSYFLANEHRWFSCMGLSIRDLPQPQLDMAGGYCAHLEPRSQFRSGARFVARTRGRVTLDGVELRTGFPFSLVTAWRRVIEPTDLVVWPARGMLKAELLRRGAAEISAASPSLLTGGQDEFFGLREFRQDDNPRLIHWRRSAGRTQPLIREMARPLPDALMLVIDTLTTDAAGAATRERLLRLAATLIDRAMTRGYQVALALASDDGVRTLAPAAGRAAMRDLLDALAELGENTTHPLARTLAALRRDWLGRSQVVVLSPQAGAIGRNDAAALRAASGHLTVIAGADRLAEVFEDDPALGEIL</sequence>
<feature type="transmembrane region" description="Helical" evidence="1">
    <location>
        <begin position="42"/>
        <end position="62"/>
    </location>
</feature>
<evidence type="ECO:0000313" key="3">
    <source>
        <dbReference type="EMBL" id="KKN83749.1"/>
    </source>
</evidence>
<organism evidence="3">
    <name type="scientific">marine sediment metagenome</name>
    <dbReference type="NCBI Taxonomy" id="412755"/>
    <lineage>
        <taxon>unclassified sequences</taxon>
        <taxon>metagenomes</taxon>
        <taxon>ecological metagenomes</taxon>
    </lineage>
</organism>
<proteinExistence type="predicted"/>
<protein>
    <recommendedName>
        <fullName evidence="2">DUF58 domain-containing protein</fullName>
    </recommendedName>
</protein>
<dbReference type="PANTHER" id="PTHR34351">
    <property type="entry name" value="SLR1927 PROTEIN-RELATED"/>
    <property type="match status" value="1"/>
</dbReference>
<dbReference type="AlphaFoldDB" id="A0A0F9TWQ9"/>
<keyword evidence="1" id="KW-1133">Transmembrane helix</keyword>
<feature type="domain" description="DUF58" evidence="2">
    <location>
        <begin position="210"/>
        <end position="369"/>
    </location>
</feature>
<dbReference type="Pfam" id="PF01882">
    <property type="entry name" value="DUF58"/>
    <property type="match status" value="1"/>
</dbReference>
<feature type="transmembrane region" description="Helical" evidence="1">
    <location>
        <begin position="20"/>
        <end position="36"/>
    </location>
</feature>
<dbReference type="InterPro" id="IPR002881">
    <property type="entry name" value="DUF58"/>
</dbReference>
<keyword evidence="1" id="KW-0472">Membrane</keyword>
<accession>A0A0F9TWQ9</accession>